<dbReference type="Pfam" id="PF22486">
    <property type="entry name" value="MATH_2"/>
    <property type="match status" value="1"/>
</dbReference>
<accession>A0A8R1YEF5</accession>
<organism evidence="1 2">
    <name type="scientific">Pristionchus pacificus</name>
    <name type="common">Parasitic nematode worm</name>
    <dbReference type="NCBI Taxonomy" id="54126"/>
    <lineage>
        <taxon>Eukaryota</taxon>
        <taxon>Metazoa</taxon>
        <taxon>Ecdysozoa</taxon>
        <taxon>Nematoda</taxon>
        <taxon>Chromadorea</taxon>
        <taxon>Rhabditida</taxon>
        <taxon>Rhabditina</taxon>
        <taxon>Diplogasteromorpha</taxon>
        <taxon>Diplogasteroidea</taxon>
        <taxon>Neodiplogasteridae</taxon>
        <taxon>Pristionchus</taxon>
    </lineage>
</organism>
<dbReference type="CDD" id="cd00121">
    <property type="entry name" value="MATH"/>
    <property type="match status" value="1"/>
</dbReference>
<dbReference type="Gene3D" id="2.60.210.10">
    <property type="entry name" value="Apoptosis, Tumor Necrosis Factor Receptor Associated Protein 2, Chain A"/>
    <property type="match status" value="1"/>
</dbReference>
<proteinExistence type="predicted"/>
<dbReference type="EnsemblMetazoa" id="PPA11357.1">
    <property type="protein sequence ID" value="PPA11357.1"/>
    <property type="gene ID" value="WBGene00100911"/>
</dbReference>
<dbReference type="AlphaFoldDB" id="A0A2A6BLY9"/>
<name>A0A2A6BLY9_PRIPA</name>
<dbReference type="Proteomes" id="UP000005239">
    <property type="component" value="Unassembled WGS sequence"/>
</dbReference>
<reference evidence="2" key="1">
    <citation type="journal article" date="2008" name="Nat. Genet.">
        <title>The Pristionchus pacificus genome provides a unique perspective on nematode lifestyle and parasitism.</title>
        <authorList>
            <person name="Dieterich C."/>
            <person name="Clifton S.W."/>
            <person name="Schuster L.N."/>
            <person name="Chinwalla A."/>
            <person name="Delehaunty K."/>
            <person name="Dinkelacker I."/>
            <person name="Fulton L."/>
            <person name="Fulton R."/>
            <person name="Godfrey J."/>
            <person name="Minx P."/>
            <person name="Mitreva M."/>
            <person name="Roeseler W."/>
            <person name="Tian H."/>
            <person name="Witte H."/>
            <person name="Yang S.P."/>
            <person name="Wilson R.K."/>
            <person name="Sommer R.J."/>
        </authorList>
    </citation>
    <scope>NUCLEOTIDE SEQUENCE [LARGE SCALE GENOMIC DNA]</scope>
    <source>
        <strain evidence="2">PS312</strain>
    </source>
</reference>
<dbReference type="SUPFAM" id="SSF49599">
    <property type="entry name" value="TRAF domain-like"/>
    <property type="match status" value="1"/>
</dbReference>
<dbReference type="InterPro" id="IPR002083">
    <property type="entry name" value="MATH/TRAF_dom"/>
</dbReference>
<reference evidence="1" key="2">
    <citation type="submission" date="2022-06" db="UniProtKB">
        <authorList>
            <consortium name="EnsemblMetazoa"/>
        </authorList>
    </citation>
    <scope>IDENTIFICATION</scope>
    <source>
        <strain evidence="1">PS312</strain>
    </source>
</reference>
<accession>A0A2A6BLY9</accession>
<keyword evidence="2" id="KW-1185">Reference proteome</keyword>
<evidence type="ECO:0000313" key="1">
    <source>
        <dbReference type="EnsemblMetazoa" id="PPA11357.1"/>
    </source>
</evidence>
<dbReference type="InterPro" id="IPR008974">
    <property type="entry name" value="TRAF-like"/>
</dbReference>
<gene>
    <name evidence="1" type="primary">WBGene00100911</name>
</gene>
<evidence type="ECO:0000313" key="2">
    <source>
        <dbReference type="Proteomes" id="UP000005239"/>
    </source>
</evidence>
<protein>
    <submittedName>
        <fullName evidence="1">MATH domain-containing protein</fullName>
    </submittedName>
</protein>
<dbReference type="PROSITE" id="PS50144">
    <property type="entry name" value="MATH"/>
    <property type="match status" value="1"/>
</dbReference>
<dbReference type="PANTHER" id="PTHR47022:SF1">
    <property type="entry name" value="BTB AND MATH DOMAIN-CONTAINING PROTEIN 36-RELATED"/>
    <property type="match status" value="1"/>
</dbReference>
<sequence>MECDTPEGALIASLRCRLAEREAQMEKMKDEKREELENLTVSFRAVIASKNRQIKVLEAEVNRLKIKALEDQIIQLKTANERRITDELKDLRSFIQRMEERQPVLENGERTLLTTTTLEAGTTSGTLRARFANISKLHDRVQSLPTKVAGMDWVIAIYPRMEESVKYLFAGLELMQPVPEHWSCYVSNSIKLISCVANKALVTREGHANLYSSTNRCWGFVQFVKFEDLLSASNNCIKEDSIIMEIDITVYTTNSSITNILLDAFSCHPCICCYYCPRKSPTDSHLSLRGHEPLHTAGVCRVRYAVLHDQFQIKVHTLNEIRTIRRGCAGKDDLIERARFELEHKLVFTTTDCRKVGSGTLREDGELTLTQRCCTGAFCNSSTSSGLLLSLIIGMIALLAQ</sequence>
<dbReference type="PANTHER" id="PTHR47022">
    <property type="entry name" value="BTB AND MATH DOMAIN-CONTAINING PROTEIN 36-RELATED"/>
    <property type="match status" value="1"/>
</dbReference>
<dbReference type="SMART" id="SM00061">
    <property type="entry name" value="MATH"/>
    <property type="match status" value="1"/>
</dbReference>